<evidence type="ECO:0000313" key="5">
    <source>
        <dbReference type="EMBL" id="KAA5471460.1"/>
    </source>
</evidence>
<reference evidence="14 15" key="2">
    <citation type="submission" date="2018-08" db="EMBL/GenBank/DDBJ databases">
        <title>A genome reference for cultivated species of the human gut microbiota.</title>
        <authorList>
            <person name="Zou Y."/>
            <person name="Xue W."/>
            <person name="Luo G."/>
        </authorList>
    </citation>
    <scope>NUCLEOTIDE SEQUENCE [LARGE SCALE GENOMIC DNA]</scope>
    <source>
        <strain evidence="8 14">AF24-29LB</strain>
        <strain evidence="10 16">AM31-16AC</strain>
        <strain evidence="9 15">OF02-6LB</strain>
    </source>
</reference>
<name>A0A174TJJ9_9BACE</name>
<evidence type="ECO:0000313" key="16">
    <source>
        <dbReference type="Proteomes" id="UP000284689"/>
    </source>
</evidence>
<dbReference type="STRING" id="47678.ERS852494_04146"/>
<sequence>MKRTTYILIGLFVAGLCVLVGGMFMIFCLGRPYISNQLNLQGEQITKEVPACRVVWLTQTRLYTPERNVWLANSLLEVQPSKEGKNLFSCSKKVNDYLKMTVMGDTLKILLDYSLDQLPQEFKKSKFMGMNIGDMRLDMTQDVECIINDINSQNIGFKHLEKDSLSIDTSNSIVVDSCDFAALQVIRSGGNVDFQSGTINNLYLNLGMMGNWSVNVEKCHIGTEYLTAHYANVQLQKGECERMIWIPEKNDSKLNVFLTGKACVTVME</sequence>
<evidence type="ECO:0000313" key="7">
    <source>
        <dbReference type="EMBL" id="MDO6359947.1"/>
    </source>
</evidence>
<dbReference type="EMBL" id="CZBL01000006">
    <property type="protein sequence ID" value="CUQ09256.1"/>
    <property type="molecule type" value="Genomic_DNA"/>
</dbReference>
<evidence type="ECO:0000313" key="4">
    <source>
        <dbReference type="EMBL" id="KAA5461020.1"/>
    </source>
</evidence>
<evidence type="ECO:0000313" key="10">
    <source>
        <dbReference type="EMBL" id="RHD41869.1"/>
    </source>
</evidence>
<reference evidence="12 13" key="1">
    <citation type="submission" date="2015-09" db="EMBL/GenBank/DDBJ databases">
        <authorList>
            <consortium name="Pathogen Informatics"/>
        </authorList>
    </citation>
    <scope>NUCLEOTIDE SEQUENCE [LARGE SCALE GENOMIC DNA]</scope>
    <source>
        <strain evidence="3 12">2789STDY5834880</strain>
        <strain evidence="2 13">2789STDY5834946</strain>
    </source>
</reference>
<dbReference type="Proteomes" id="UP000284689">
    <property type="component" value="Unassembled WGS sequence"/>
</dbReference>
<evidence type="ECO:0000313" key="9">
    <source>
        <dbReference type="EMBL" id="RGY24939.1"/>
    </source>
</evidence>
<reference evidence="7" key="5">
    <citation type="submission" date="2023-07" db="EMBL/GenBank/DDBJ databases">
        <title>Whole Genome Sequencing of Colonoscopy isolates.</title>
        <authorList>
            <person name="Surve S.V."/>
            <person name="Valls R.A."/>
            <person name="Barrak K.E."/>
            <person name="Gardner T.B."/>
            <person name="O'Toole G.A."/>
        </authorList>
    </citation>
    <scope>NUCLEOTIDE SEQUENCE</scope>
    <source>
        <strain evidence="7">GP0119</strain>
    </source>
</reference>
<evidence type="ECO:0000313" key="2">
    <source>
        <dbReference type="EMBL" id="CUQ09256.1"/>
    </source>
</evidence>
<dbReference type="Proteomes" id="UP001170023">
    <property type="component" value="Unassembled WGS sequence"/>
</dbReference>
<evidence type="ECO:0000313" key="18">
    <source>
        <dbReference type="Proteomes" id="UP000427825"/>
    </source>
</evidence>
<dbReference type="Proteomes" id="UP000427825">
    <property type="component" value="Unassembled WGS sequence"/>
</dbReference>
<keyword evidence="1" id="KW-0472">Membrane</keyword>
<proteinExistence type="predicted"/>
<dbReference type="EMBL" id="JAUONL010000025">
    <property type="protein sequence ID" value="MDO6359947.1"/>
    <property type="molecule type" value="Genomic_DNA"/>
</dbReference>
<dbReference type="KEGG" id="bcac:CGC64_01445"/>
<dbReference type="EMBL" id="QSCS01000018">
    <property type="protein sequence ID" value="RGY24939.1"/>
    <property type="molecule type" value="Genomic_DNA"/>
</dbReference>
<evidence type="ECO:0000313" key="3">
    <source>
        <dbReference type="EMBL" id="CUQ16022.1"/>
    </source>
</evidence>
<evidence type="ECO:0000313" key="17">
    <source>
        <dbReference type="Proteomes" id="UP000368418"/>
    </source>
</evidence>
<dbReference type="EMBL" id="QSJD01000054">
    <property type="protein sequence ID" value="RHD41869.1"/>
    <property type="molecule type" value="Genomic_DNA"/>
</dbReference>
<evidence type="ECO:0000313" key="13">
    <source>
        <dbReference type="Proteomes" id="UP000095725"/>
    </source>
</evidence>
<organism evidence="2 13">
    <name type="scientific">Bacteroides caccae</name>
    <dbReference type="NCBI Taxonomy" id="47678"/>
    <lineage>
        <taxon>Bacteria</taxon>
        <taxon>Pseudomonadati</taxon>
        <taxon>Bacteroidota</taxon>
        <taxon>Bacteroidia</taxon>
        <taxon>Bacteroidales</taxon>
        <taxon>Bacteroidaceae</taxon>
        <taxon>Bacteroides</taxon>
    </lineage>
</organism>
<gene>
    <name evidence="10" type="ORF">DW794_20905</name>
    <name evidence="8" type="ORF">DWY26_21635</name>
    <name evidence="9" type="ORF">DXA49_12000</name>
    <name evidence="3" type="ORF">ERS852494_04146</name>
    <name evidence="2" type="ORF">ERS852558_01805</name>
    <name evidence="6" type="ORF">F2Y31_19890</name>
    <name evidence="4" type="ORF">F2Y36_16505</name>
    <name evidence="5" type="ORF">F2Y39_20455</name>
    <name evidence="11" type="ORF">NXW23_01185</name>
    <name evidence="7" type="ORF">Q4469_20110</name>
</gene>
<keyword evidence="1" id="KW-0812">Transmembrane</keyword>
<evidence type="ECO:0000313" key="8">
    <source>
        <dbReference type="EMBL" id="RGR65603.1"/>
    </source>
</evidence>
<dbReference type="EMBL" id="CZAI01000013">
    <property type="protein sequence ID" value="CUQ16022.1"/>
    <property type="molecule type" value="Genomic_DNA"/>
</dbReference>
<dbReference type="Proteomes" id="UP000475905">
    <property type="component" value="Unassembled WGS sequence"/>
</dbReference>
<evidence type="ECO:0000313" key="6">
    <source>
        <dbReference type="EMBL" id="KAA5494909.1"/>
    </source>
</evidence>
<dbReference type="Proteomes" id="UP000095657">
    <property type="component" value="Unassembled WGS sequence"/>
</dbReference>
<keyword evidence="1" id="KW-1133">Transmembrane helix</keyword>
<evidence type="ECO:0000256" key="1">
    <source>
        <dbReference type="SAM" id="Phobius"/>
    </source>
</evidence>
<dbReference type="AlphaFoldDB" id="A0A174TJJ9"/>
<reference evidence="17 18" key="3">
    <citation type="journal article" date="2019" name="Nat. Med.">
        <title>A library of human gut bacterial isolates paired with longitudinal multiomics data enables mechanistic microbiome research.</title>
        <authorList>
            <person name="Poyet M."/>
            <person name="Groussin M."/>
            <person name="Gibbons S.M."/>
            <person name="Avila-Pacheco J."/>
            <person name="Jiang X."/>
            <person name="Kearney S.M."/>
            <person name="Perrotta A.R."/>
            <person name="Berdy B."/>
            <person name="Zhao S."/>
            <person name="Lieberman T.D."/>
            <person name="Swanson P.K."/>
            <person name="Smith M."/>
            <person name="Roesemann S."/>
            <person name="Alexander J.E."/>
            <person name="Rich S.A."/>
            <person name="Livny J."/>
            <person name="Vlamakis H."/>
            <person name="Clish C."/>
            <person name="Bullock K."/>
            <person name="Deik A."/>
            <person name="Scott J."/>
            <person name="Pierce K.A."/>
            <person name="Xavier R.J."/>
            <person name="Alm E.J."/>
        </authorList>
    </citation>
    <scope>NUCLEOTIDE SEQUENCE [LARGE SCALE GENOMIC DNA]</scope>
    <source>
        <strain evidence="6 17">BIOML-A19</strain>
        <strain evidence="5 18">BIOML-A25</strain>
        <strain evidence="4 19">BIOML-A31</strain>
    </source>
</reference>
<dbReference type="Proteomes" id="UP001060260">
    <property type="component" value="Chromosome"/>
</dbReference>
<evidence type="ECO:0000313" key="19">
    <source>
        <dbReference type="Proteomes" id="UP000475905"/>
    </source>
</evidence>
<feature type="transmembrane region" description="Helical" evidence="1">
    <location>
        <begin position="6"/>
        <end position="29"/>
    </location>
</feature>
<dbReference type="RefSeq" id="WP_005675497.1">
    <property type="nucleotide sequence ID" value="NZ_CABMOQ010000025.1"/>
</dbReference>
<dbReference type="Proteomes" id="UP000095725">
    <property type="component" value="Unassembled WGS sequence"/>
</dbReference>
<dbReference type="EMBL" id="VVYP01000023">
    <property type="protein sequence ID" value="KAA5461020.1"/>
    <property type="molecule type" value="Genomic_DNA"/>
</dbReference>
<dbReference type="Proteomes" id="UP000284205">
    <property type="component" value="Unassembled WGS sequence"/>
</dbReference>
<dbReference type="EMBL" id="QRUO01000035">
    <property type="protein sequence ID" value="RGR65603.1"/>
    <property type="molecule type" value="Genomic_DNA"/>
</dbReference>
<reference evidence="11" key="4">
    <citation type="submission" date="2022-08" db="EMBL/GenBank/DDBJ databases">
        <title>Genome Sequencing of Bacteroides fragilis Group Isolates with Nanopore Technology.</title>
        <authorList>
            <person name="Tisza M.J."/>
            <person name="Smith D."/>
            <person name="Dekker J.P."/>
        </authorList>
    </citation>
    <scope>NUCLEOTIDE SEQUENCE</scope>
    <source>
        <strain evidence="11">BFG-474</strain>
    </source>
</reference>
<evidence type="ECO:0000313" key="15">
    <source>
        <dbReference type="Proteomes" id="UP000284431"/>
    </source>
</evidence>
<dbReference type="EMBL" id="VVYJ01000017">
    <property type="protein sequence ID" value="KAA5471460.1"/>
    <property type="molecule type" value="Genomic_DNA"/>
</dbReference>
<protein>
    <submittedName>
        <fullName evidence="2">Uncharacterized protein</fullName>
    </submittedName>
</protein>
<dbReference type="Proteomes" id="UP000368418">
    <property type="component" value="Unassembled WGS sequence"/>
</dbReference>
<accession>A0A174TJJ9</accession>
<dbReference type="EMBL" id="CP103166">
    <property type="protein sequence ID" value="UVQ97041.1"/>
    <property type="molecule type" value="Genomic_DNA"/>
</dbReference>
<evidence type="ECO:0000313" key="11">
    <source>
        <dbReference type="EMBL" id="UVQ97041.1"/>
    </source>
</evidence>
<evidence type="ECO:0000313" key="14">
    <source>
        <dbReference type="Proteomes" id="UP000284205"/>
    </source>
</evidence>
<evidence type="ECO:0000313" key="12">
    <source>
        <dbReference type="Proteomes" id="UP000095657"/>
    </source>
</evidence>
<dbReference type="Proteomes" id="UP000284431">
    <property type="component" value="Unassembled WGS sequence"/>
</dbReference>
<dbReference type="EMBL" id="VVYD01000026">
    <property type="protein sequence ID" value="KAA5494909.1"/>
    <property type="molecule type" value="Genomic_DNA"/>
</dbReference>
<dbReference type="GeneID" id="75111603"/>